<evidence type="ECO:0000259" key="3">
    <source>
        <dbReference type="Pfam" id="PF01408"/>
    </source>
</evidence>
<dbReference type="InterPro" id="IPR050984">
    <property type="entry name" value="Gfo/Idh/MocA_domain"/>
</dbReference>
<dbReference type="Proteomes" id="UP000652477">
    <property type="component" value="Unassembled WGS sequence"/>
</dbReference>
<feature type="domain" description="GFO/IDH/MocA-like oxidoreductase" evidence="4">
    <location>
        <begin position="132"/>
        <end position="243"/>
    </location>
</feature>
<proteinExistence type="inferred from homology"/>
<protein>
    <submittedName>
        <fullName evidence="5">Gfo/Idh/MocA family oxidoreductase</fullName>
    </submittedName>
</protein>
<dbReference type="Gene3D" id="3.30.360.10">
    <property type="entry name" value="Dihydrodipicolinate Reductase, domain 2"/>
    <property type="match status" value="1"/>
</dbReference>
<evidence type="ECO:0000313" key="6">
    <source>
        <dbReference type="Proteomes" id="UP000652477"/>
    </source>
</evidence>
<comment type="similarity">
    <text evidence="1">Belongs to the Gfo/Idh/MocA family.</text>
</comment>
<name>A0A923RS74_9FIRM</name>
<evidence type="ECO:0000313" key="5">
    <source>
        <dbReference type="EMBL" id="MBC5689072.1"/>
    </source>
</evidence>
<dbReference type="GO" id="GO:0016491">
    <property type="term" value="F:oxidoreductase activity"/>
    <property type="evidence" value="ECO:0007669"/>
    <property type="project" value="UniProtKB-KW"/>
</dbReference>
<evidence type="ECO:0000256" key="1">
    <source>
        <dbReference type="ARBA" id="ARBA00010928"/>
    </source>
</evidence>
<reference evidence="5" key="1">
    <citation type="submission" date="2020-08" db="EMBL/GenBank/DDBJ databases">
        <title>Genome public.</title>
        <authorList>
            <person name="Liu C."/>
            <person name="Sun Q."/>
        </authorList>
    </citation>
    <scope>NUCLEOTIDE SEQUENCE</scope>
    <source>
        <strain evidence="5">NSJ-55</strain>
    </source>
</reference>
<dbReference type="PANTHER" id="PTHR22604:SF105">
    <property type="entry name" value="TRANS-1,2-DIHYDROBENZENE-1,2-DIOL DEHYDROGENASE"/>
    <property type="match status" value="1"/>
</dbReference>
<sequence length="320" mass="36401">MLKVAIIGTGAIAEKMAQTIREMEGVCVYAVASRSKEKARKFATEYSARQIFGSYKDMVKESECDLVYIATPHMLHYEHMKLCLDYGRSILCEKPFTVHAEQAEEIFALAAEKGCFVTEALWTRYMPFVNIIKENIDKEKIGRISSLTANLGYSIQNVPRLREPGLAGGTLLDLGIYLLHFARIIFGKNIKQITSAAVLSEKGVDLSDSITLEFEGGKMAVLHSSMCAALDRRAVLYGDEGYMEVTNINNPEKIEWYNRKHICQERIYLPKQISGLEYEIESCRQALEKGWSECPQLPHEETAEVLRIMDKMRKEWGMKY</sequence>
<gene>
    <name evidence="5" type="ORF">H8S37_09050</name>
</gene>
<dbReference type="RefSeq" id="WP_186875644.1">
    <property type="nucleotide sequence ID" value="NZ_JACOPF010000001.1"/>
</dbReference>
<dbReference type="Pfam" id="PF22725">
    <property type="entry name" value="GFO_IDH_MocA_C3"/>
    <property type="match status" value="1"/>
</dbReference>
<dbReference type="GO" id="GO:0000166">
    <property type="term" value="F:nucleotide binding"/>
    <property type="evidence" value="ECO:0007669"/>
    <property type="project" value="InterPro"/>
</dbReference>
<dbReference type="InterPro" id="IPR036291">
    <property type="entry name" value="NAD(P)-bd_dom_sf"/>
</dbReference>
<dbReference type="SUPFAM" id="SSF51735">
    <property type="entry name" value="NAD(P)-binding Rossmann-fold domains"/>
    <property type="match status" value="1"/>
</dbReference>
<keyword evidence="6" id="KW-1185">Reference proteome</keyword>
<organism evidence="5 6">
    <name type="scientific">Mediterraneibacter hominis</name>
    <dbReference type="NCBI Taxonomy" id="2763054"/>
    <lineage>
        <taxon>Bacteria</taxon>
        <taxon>Bacillati</taxon>
        <taxon>Bacillota</taxon>
        <taxon>Clostridia</taxon>
        <taxon>Lachnospirales</taxon>
        <taxon>Lachnospiraceae</taxon>
        <taxon>Mediterraneibacter</taxon>
    </lineage>
</organism>
<dbReference type="EMBL" id="JACOPF010000001">
    <property type="protein sequence ID" value="MBC5689072.1"/>
    <property type="molecule type" value="Genomic_DNA"/>
</dbReference>
<keyword evidence="2" id="KW-0560">Oxidoreductase</keyword>
<feature type="domain" description="Gfo/Idh/MocA-like oxidoreductase N-terminal" evidence="3">
    <location>
        <begin position="2"/>
        <end position="118"/>
    </location>
</feature>
<evidence type="ECO:0000256" key="2">
    <source>
        <dbReference type="ARBA" id="ARBA00023002"/>
    </source>
</evidence>
<dbReference type="Pfam" id="PF01408">
    <property type="entry name" value="GFO_IDH_MocA"/>
    <property type="match status" value="1"/>
</dbReference>
<evidence type="ECO:0000259" key="4">
    <source>
        <dbReference type="Pfam" id="PF22725"/>
    </source>
</evidence>
<comment type="caution">
    <text evidence="5">The sequence shown here is derived from an EMBL/GenBank/DDBJ whole genome shotgun (WGS) entry which is preliminary data.</text>
</comment>
<dbReference type="PANTHER" id="PTHR22604">
    <property type="entry name" value="OXIDOREDUCTASES"/>
    <property type="match status" value="1"/>
</dbReference>
<dbReference type="AlphaFoldDB" id="A0A923RS74"/>
<accession>A0A923RS74</accession>
<dbReference type="InterPro" id="IPR055170">
    <property type="entry name" value="GFO_IDH_MocA-like_dom"/>
</dbReference>
<dbReference type="InterPro" id="IPR000683">
    <property type="entry name" value="Gfo/Idh/MocA-like_OxRdtase_N"/>
</dbReference>
<dbReference type="Gene3D" id="3.40.50.720">
    <property type="entry name" value="NAD(P)-binding Rossmann-like Domain"/>
    <property type="match status" value="1"/>
</dbReference>
<dbReference type="SUPFAM" id="SSF55347">
    <property type="entry name" value="Glyceraldehyde-3-phosphate dehydrogenase-like, C-terminal domain"/>
    <property type="match status" value="1"/>
</dbReference>